<reference evidence="1" key="1">
    <citation type="journal article" date="2017" name="Arch. Virol.">
        <title>Complete genome sequence of shrimp hemocyte iridescent virus (SHIV) isolated from white leg shrimp, Litopenaeus vannamei.</title>
        <authorList>
            <person name="Qiu L."/>
            <person name="Chen M.M."/>
            <person name="Wang R.Y."/>
            <person name="Wan X.Y."/>
            <person name="Li C."/>
            <person name="Zhang Q.L."/>
            <person name="Dong X."/>
            <person name="Yang B."/>
            <person name="Xiang J.H."/>
            <person name="Huang J."/>
        </authorList>
    </citation>
    <scope>NUCLEOTIDE SEQUENCE [LARGE SCALE GENOMIC DNA]</scope>
    <source>
        <strain evidence="1">20141215</strain>
    </source>
</reference>
<proteinExistence type="predicted"/>
<dbReference type="KEGG" id="vg:65099787"/>
<evidence type="ECO:0000313" key="1">
    <source>
        <dbReference type="EMBL" id="ATE87024.1"/>
    </source>
</evidence>
<reference evidence="1" key="2">
    <citation type="journal article" date="2017" name="Sci. Rep.">
        <title>Characterization of a new member of Iridoviridae, Shrimp hemocyte iridescent virus (SHIV), found in white leg shrimp (Litopenaeus vannamei).</title>
        <authorList>
            <person name="Qiu L."/>
            <person name="Chen M.M."/>
            <person name="Wan X.Y."/>
            <person name="Li C."/>
            <person name="Zhang Q.L."/>
            <person name="Wang R.Y."/>
            <person name="Cheng D.Y."/>
            <person name="Dong X."/>
            <person name="Yang B."/>
            <person name="Wang X.H."/>
            <person name="Xiang J.H."/>
            <person name="Huang J."/>
        </authorList>
    </citation>
    <scope>NUCLEOTIDE SEQUENCE [LARGE SCALE GENOMIC DNA]</scope>
    <source>
        <strain evidence="1">20141215</strain>
    </source>
</reference>
<sequence>MPNSFAMRSTLKSKCNCGKVYRELSSKIDEKFAQVTQSTPTTAPVAAAVTTPKPKIHERRVVQVFTPRNVTKPVSLVNEINSEAVPLTTLDKKLVTIPANAIIDRIEYFGTNNFATKGNFSIGLGQFNGNIMVPLIENGTSAIANEKVGGCRDFISSSSDGKNNKSVALFESFVNITTDSPITSGFLQVVIEYHVKNTTF</sequence>
<gene>
    <name evidence="1" type="primary">15R</name>
</gene>
<dbReference type="GeneID" id="65099787"/>
<accession>A0A291B0K6</accession>
<keyword evidence="2" id="KW-1185">Reference proteome</keyword>
<dbReference type="EMBL" id="MF599468">
    <property type="protein sequence ID" value="ATE87024.1"/>
    <property type="molecule type" value="Genomic_DNA"/>
</dbReference>
<name>A0A291B0K6_9VIRU</name>
<evidence type="ECO:0000313" key="2">
    <source>
        <dbReference type="Proteomes" id="UP000297192"/>
    </source>
</evidence>
<dbReference type="Proteomes" id="UP000297192">
    <property type="component" value="Segment"/>
</dbReference>
<protein>
    <submittedName>
        <fullName evidence="1">Uncharacterized protein</fullName>
    </submittedName>
</protein>
<organism evidence="1">
    <name type="scientific">Shrimp hemocyte iridescent virus</name>
    <dbReference type="NCBI Taxonomy" id="2039780"/>
    <lineage>
        <taxon>Viruses</taxon>
        <taxon>Varidnaviria</taxon>
        <taxon>Bamfordvirae</taxon>
        <taxon>Nucleocytoviricota</taxon>
        <taxon>Megaviricetes</taxon>
        <taxon>Pimascovirales</taxon>
        <taxon>Pimascovirales incertae sedis</taxon>
        <taxon>Iridoviridae</taxon>
        <taxon>Betairidovirinae</taxon>
        <taxon>Decapodiridovirus</taxon>
        <taxon>Decapodiridovirus litopenaeus1</taxon>
        <taxon>Decapod iridescent virus 1</taxon>
    </lineage>
</organism>
<dbReference type="RefSeq" id="YP_010084767.1">
    <property type="nucleotide sequence ID" value="NC_055165.1"/>
</dbReference>